<dbReference type="InterPro" id="IPR006691">
    <property type="entry name" value="GyrA/parC_rep"/>
</dbReference>
<dbReference type="SUPFAM" id="SSF101904">
    <property type="entry name" value="GyrA/ParC C-terminal domain-like"/>
    <property type="match status" value="1"/>
</dbReference>
<dbReference type="SMART" id="SM00434">
    <property type="entry name" value="TOP4c"/>
    <property type="match status" value="1"/>
</dbReference>
<comment type="subunit">
    <text evidence="8">Heterotetramer, composed of two GyrA and two GyrB chains. In the heterotetramer, GyrA contains the active site tyrosine that forms a transient covalent intermediate with DNA, while GyrB binds cofactors and catalyzes ATP hydrolysis.</text>
</comment>
<keyword evidence="8" id="KW-0963">Cytoplasm</keyword>
<comment type="caution">
    <text evidence="12">The sequence shown here is derived from an EMBL/GenBank/DDBJ whole genome shotgun (WGS) entry which is preliminary data.</text>
</comment>
<evidence type="ECO:0000259" key="11">
    <source>
        <dbReference type="PROSITE" id="PS52040"/>
    </source>
</evidence>
<comment type="catalytic activity">
    <reaction evidence="1 8 9">
        <text>ATP-dependent breakage, passage and rejoining of double-stranded DNA.</text>
        <dbReference type="EC" id="5.6.2.2"/>
    </reaction>
</comment>
<dbReference type="HAMAP" id="MF_01897">
    <property type="entry name" value="GyrA"/>
    <property type="match status" value="1"/>
</dbReference>
<keyword evidence="7 8" id="KW-0413">Isomerase</keyword>
<dbReference type="NCBIfam" id="NF004043">
    <property type="entry name" value="PRK05560.1"/>
    <property type="match status" value="1"/>
</dbReference>
<evidence type="ECO:0000256" key="8">
    <source>
        <dbReference type="HAMAP-Rule" id="MF_01897"/>
    </source>
</evidence>
<feature type="active site" description="O-(5'-phospho-DNA)-tyrosine intermediate" evidence="8 9">
    <location>
        <position position="124"/>
    </location>
</feature>
<dbReference type="PANTHER" id="PTHR43493">
    <property type="entry name" value="DNA GYRASE/TOPOISOMERASE SUBUNIT A"/>
    <property type="match status" value="1"/>
</dbReference>
<comment type="function">
    <text evidence="8">A type II topoisomerase that negatively supercoils closed circular double-stranded (ds) DNA in an ATP-dependent manner to modulate DNA topology and maintain chromosomes in an underwound state. Negative supercoiling favors strand separation, and DNA replication, transcription, recombination and repair, all of which involve strand separation. Also able to catalyze the interconversion of other topological isomers of dsDNA rings, including catenanes and knotted rings. Type II topoisomerases break and join 2 DNA strands simultaneously in an ATP-dependent manner.</text>
</comment>
<dbReference type="EC" id="5.6.2.2" evidence="8"/>
<dbReference type="InterPro" id="IPR035516">
    <property type="entry name" value="Gyrase/topoIV_suA_C"/>
</dbReference>
<keyword evidence="3 8" id="KW-0547">Nucleotide-binding</keyword>
<evidence type="ECO:0000256" key="6">
    <source>
        <dbReference type="ARBA" id="ARBA00023125"/>
    </source>
</evidence>
<dbReference type="InterPro" id="IPR005743">
    <property type="entry name" value="GyrA"/>
</dbReference>
<evidence type="ECO:0000256" key="4">
    <source>
        <dbReference type="ARBA" id="ARBA00022840"/>
    </source>
</evidence>
<proteinExistence type="inferred from homology"/>
<evidence type="ECO:0000313" key="12">
    <source>
        <dbReference type="EMBL" id="NHR04250.1"/>
    </source>
</evidence>
<gene>
    <name evidence="8 12" type="primary">gyrA</name>
    <name evidence="12" type="ORF">HA052_03480</name>
</gene>
<evidence type="ECO:0000256" key="5">
    <source>
        <dbReference type="ARBA" id="ARBA00023029"/>
    </source>
</evidence>
<evidence type="ECO:0000256" key="7">
    <source>
        <dbReference type="ARBA" id="ARBA00023235"/>
    </source>
</evidence>
<dbReference type="PROSITE" id="PS52040">
    <property type="entry name" value="TOPO_IIA"/>
    <property type="match status" value="1"/>
</dbReference>
<comment type="miscellaneous">
    <text evidence="8">Few gyrases are as efficient as E.coli at forming negative supercoils. Not all organisms have 2 type II topoisomerases; in organisms with a single type II topoisomerase this enzyme also has to decatenate newly replicated chromosomes.</text>
</comment>
<feature type="short sequence motif" description="GyrA-box" evidence="8">
    <location>
        <begin position="562"/>
        <end position="568"/>
    </location>
</feature>
<feature type="region of interest" description="Disordered" evidence="10">
    <location>
        <begin position="876"/>
        <end position="904"/>
    </location>
</feature>
<keyword evidence="13" id="KW-1185">Reference proteome</keyword>
<dbReference type="NCBIfam" id="TIGR01063">
    <property type="entry name" value="gyrA"/>
    <property type="match status" value="1"/>
</dbReference>
<dbReference type="InterPro" id="IPR013758">
    <property type="entry name" value="Topo_IIA_A/C_ab"/>
</dbReference>
<evidence type="ECO:0000256" key="9">
    <source>
        <dbReference type="PROSITE-ProRule" id="PRU01384"/>
    </source>
</evidence>
<comment type="similarity">
    <text evidence="2 8">Belongs to the type II topoisomerase GyrA/ParC subunit family.</text>
</comment>
<dbReference type="Gene3D" id="2.120.10.90">
    <property type="entry name" value="DNA gyrase/topoisomerase IV, subunit A, C-terminal"/>
    <property type="match status" value="1"/>
</dbReference>
<protein>
    <recommendedName>
        <fullName evidence="8">DNA gyrase subunit A</fullName>
        <ecNumber evidence="8">5.6.2.2</ecNumber>
    </recommendedName>
</protein>
<evidence type="ECO:0000256" key="1">
    <source>
        <dbReference type="ARBA" id="ARBA00000185"/>
    </source>
</evidence>
<dbReference type="NCBIfam" id="NF004044">
    <property type="entry name" value="PRK05561.1"/>
    <property type="match status" value="1"/>
</dbReference>
<organism evidence="12 13">
    <name type="scientific">Chromobacterium fluminis</name>
    <dbReference type="NCBI Taxonomy" id="3044269"/>
    <lineage>
        <taxon>Bacteria</taxon>
        <taxon>Pseudomonadati</taxon>
        <taxon>Pseudomonadota</taxon>
        <taxon>Betaproteobacteria</taxon>
        <taxon>Neisseriales</taxon>
        <taxon>Chromobacteriaceae</taxon>
        <taxon>Chromobacterium</taxon>
    </lineage>
</organism>
<dbReference type="Gene3D" id="3.30.1360.40">
    <property type="match status" value="1"/>
</dbReference>
<dbReference type="Proteomes" id="UP001515641">
    <property type="component" value="Unassembled WGS sequence"/>
</dbReference>
<dbReference type="Gene3D" id="3.90.199.10">
    <property type="entry name" value="Topoisomerase II, domain 5"/>
    <property type="match status" value="1"/>
</dbReference>
<evidence type="ECO:0000313" key="13">
    <source>
        <dbReference type="Proteomes" id="UP001515641"/>
    </source>
</evidence>
<sequence>MTDNLFAKETIPISLEEEMRRSYLDYAMSVIVGRALPDVRDGLKPVHRRVLYAMHELSNDWNRAYKKSARIVGDVIGKYHPHGDSAVYDTIVRLAQDFSLRYPLVDGQGNFGSVDGDNAAAMRYTEIRMARIAHELLADIEKETVDFGPNYDGSEHEPLILPAKIPNLLINGSSGIAVGMATNIPPHNLNEVVDACLALLANSELTIDELIDIIPAPDFPTAGIIYGTAGVKEGYRTGRGRVIMRARVHFEDIGKGDRQAIIVDEIPYQVNKARLLERIGELVRDKQIEGISDLRDESDKSGMRVVIELKRGEMPEVVLNHLYKLTQLQDSFGINMVALVDGQPRLLNLKQILVEFLRHRREVVTRRTIFELRKARERGHILEGLAVALSNVDEIIALIKASETPPQAKIALMGREWRSPLVEEMLSRVDQDKARPDGLAEEFGLKASGYRLSDAQAQAILEMRLQRLTGLEQDKIVAEYRDIMAVILDLLDILAKPERINQIIGEELAAIRAQFGDARRSEIEPFGGDINIEDLITPQDMVVTISHTGYIKAQPIDDYSAQRRGGRGKQAAATKDNDFIDTLFVANTHDFVLCFSSRGRCYWRKVYDLPQGGRQSRGKPMVNVLPLEEGEKINALLPVKEFRDDQYVFMATADGTVKKTPLRAFSKPRAAGIIAINLDEGNYLVGVALTCGKSVAGQGDEDDEVIVEEDIVVGEGELIEDGLPVEGDQVMLFSDAGKSVRFSESQVRPMGRTSRGVRGMRLGEGQKLISLLVTNSEDQMVLTASNGGYGKRTRTGDFRLTSRGTQGVIAMDLTDKTGLKLVAASLVEETDDVMLITTGGVLIRTKVAEVRETGRSAQGVRLINLDEGEQLIGLEKVAEGDSDDETDTLEGEDGVEAADEGGEA</sequence>
<reference evidence="12 13" key="1">
    <citation type="submission" date="2020-03" db="EMBL/GenBank/DDBJ databases">
        <title>Draft genome sequence of environmentally isolated cultures.</title>
        <authorList>
            <person name="Wilson H.S."/>
            <person name="De Leon M.E."/>
        </authorList>
    </citation>
    <scope>NUCLEOTIDE SEQUENCE [LARGE SCALE GENOMIC DNA]</scope>
    <source>
        <strain evidence="12 13">HSC-31F16</strain>
    </source>
</reference>
<dbReference type="InterPro" id="IPR002205">
    <property type="entry name" value="Topo_IIA_dom_A"/>
</dbReference>
<dbReference type="CDD" id="cd00187">
    <property type="entry name" value="TOP4c"/>
    <property type="match status" value="1"/>
</dbReference>
<evidence type="ECO:0000256" key="3">
    <source>
        <dbReference type="ARBA" id="ARBA00022741"/>
    </source>
</evidence>
<dbReference type="PANTHER" id="PTHR43493:SF5">
    <property type="entry name" value="DNA GYRASE SUBUNIT A, CHLOROPLASTIC_MITOCHONDRIAL"/>
    <property type="match status" value="1"/>
</dbReference>
<keyword evidence="5 8" id="KW-0799">Topoisomerase</keyword>
<name>A0ABX0L0B4_9NEIS</name>
<dbReference type="EMBL" id="JAAOMA010000003">
    <property type="protein sequence ID" value="NHR04250.1"/>
    <property type="molecule type" value="Genomic_DNA"/>
</dbReference>
<dbReference type="Pfam" id="PF00521">
    <property type="entry name" value="DNA_topoisoIV"/>
    <property type="match status" value="1"/>
</dbReference>
<dbReference type="InterPro" id="IPR013757">
    <property type="entry name" value="Topo_IIA_A_a_sf"/>
</dbReference>
<feature type="domain" description="Topo IIA-type catalytic" evidence="11">
    <location>
        <begin position="36"/>
        <end position="535"/>
    </location>
</feature>
<dbReference type="InterPro" id="IPR050220">
    <property type="entry name" value="Type_II_DNA_Topoisomerases"/>
</dbReference>
<dbReference type="InterPro" id="IPR013760">
    <property type="entry name" value="Topo_IIA-like_dom_sf"/>
</dbReference>
<dbReference type="RefSeq" id="WP_166450778.1">
    <property type="nucleotide sequence ID" value="NZ_JAAOMA010000003.1"/>
</dbReference>
<keyword evidence="4 8" id="KW-0067">ATP-binding</keyword>
<evidence type="ECO:0000256" key="2">
    <source>
        <dbReference type="ARBA" id="ARBA00008263"/>
    </source>
</evidence>
<feature type="compositionally biased region" description="Acidic residues" evidence="10">
    <location>
        <begin position="880"/>
        <end position="904"/>
    </location>
</feature>
<keyword evidence="6 8" id="KW-0238">DNA-binding</keyword>
<dbReference type="Gene3D" id="1.10.268.10">
    <property type="entry name" value="Topoisomerase, domain 3"/>
    <property type="match status" value="1"/>
</dbReference>
<dbReference type="SUPFAM" id="SSF56719">
    <property type="entry name" value="Type II DNA topoisomerase"/>
    <property type="match status" value="1"/>
</dbReference>
<comment type="subcellular location">
    <subcellularLocation>
        <location evidence="8">Cytoplasm</location>
    </subcellularLocation>
</comment>
<dbReference type="Pfam" id="PF03989">
    <property type="entry name" value="DNA_gyraseA_C"/>
    <property type="match status" value="6"/>
</dbReference>
<evidence type="ECO:0000256" key="10">
    <source>
        <dbReference type="SAM" id="MobiDB-lite"/>
    </source>
</evidence>
<accession>A0ABX0L0B4</accession>